<proteinExistence type="predicted"/>
<accession>A0A0S2K7A5</accession>
<evidence type="ECO:0000313" key="2">
    <source>
        <dbReference type="Proteomes" id="UP000061457"/>
    </source>
</evidence>
<gene>
    <name evidence="1" type="ORF">PP2015_3742</name>
</gene>
<dbReference type="Proteomes" id="UP000061457">
    <property type="component" value="Chromosome II"/>
</dbReference>
<dbReference type="AlphaFoldDB" id="A0A0S2K7A5"/>
<dbReference type="EMBL" id="CP013188">
    <property type="protein sequence ID" value="ALO44214.1"/>
    <property type="molecule type" value="Genomic_DNA"/>
</dbReference>
<sequence length="43" mass="4983">MTSFRGHNQVTEETSLFYAKQGAFCPFDMLTNFLITIRINIEP</sequence>
<name>A0A0S2K7A5_9GAMM</name>
<dbReference type="KEGG" id="pphe:PP2015_3742"/>
<keyword evidence="2" id="KW-1185">Reference proteome</keyword>
<protein>
    <submittedName>
        <fullName evidence="1">Uncharacterized protein</fullName>
    </submittedName>
</protein>
<reference evidence="1 2" key="1">
    <citation type="submission" date="2015-11" db="EMBL/GenBank/DDBJ databases">
        <authorList>
            <person name="Zhang Y."/>
            <person name="Guo Z."/>
        </authorList>
    </citation>
    <scope>NUCLEOTIDE SEQUENCE [LARGE SCALE GENOMIC DNA]</scope>
    <source>
        <strain evidence="1 2">KCTC 12086</strain>
    </source>
</reference>
<evidence type="ECO:0000313" key="1">
    <source>
        <dbReference type="EMBL" id="ALO44214.1"/>
    </source>
</evidence>
<organism evidence="1 2">
    <name type="scientific">Pseudoalteromonas phenolica</name>
    <dbReference type="NCBI Taxonomy" id="161398"/>
    <lineage>
        <taxon>Bacteria</taxon>
        <taxon>Pseudomonadati</taxon>
        <taxon>Pseudomonadota</taxon>
        <taxon>Gammaproteobacteria</taxon>
        <taxon>Alteromonadales</taxon>
        <taxon>Pseudoalteromonadaceae</taxon>
        <taxon>Pseudoalteromonas</taxon>
    </lineage>
</organism>